<feature type="transmembrane region" description="Helical" evidence="1">
    <location>
        <begin position="243"/>
        <end position="260"/>
    </location>
</feature>
<organism evidence="2 3">
    <name type="scientific">Deinococcus budaensis</name>
    <dbReference type="NCBI Taxonomy" id="1665626"/>
    <lineage>
        <taxon>Bacteria</taxon>
        <taxon>Thermotogati</taxon>
        <taxon>Deinococcota</taxon>
        <taxon>Deinococci</taxon>
        <taxon>Deinococcales</taxon>
        <taxon>Deinococcaceae</taxon>
        <taxon>Deinococcus</taxon>
    </lineage>
</organism>
<evidence type="ECO:0000313" key="3">
    <source>
        <dbReference type="Proteomes" id="UP000525389"/>
    </source>
</evidence>
<accession>A0A7W8GIC0</accession>
<evidence type="ECO:0000313" key="2">
    <source>
        <dbReference type="EMBL" id="MBB5236008.1"/>
    </source>
</evidence>
<feature type="transmembrane region" description="Helical" evidence="1">
    <location>
        <begin position="204"/>
        <end position="223"/>
    </location>
</feature>
<dbReference type="EMBL" id="JACHFN010000019">
    <property type="protein sequence ID" value="MBB5236008.1"/>
    <property type="molecule type" value="Genomic_DNA"/>
</dbReference>
<keyword evidence="1" id="KW-0812">Transmembrane</keyword>
<feature type="transmembrane region" description="Helical" evidence="1">
    <location>
        <begin position="512"/>
        <end position="530"/>
    </location>
</feature>
<keyword evidence="1" id="KW-1133">Transmembrane helix</keyword>
<reference evidence="2 3" key="1">
    <citation type="submission" date="2020-08" db="EMBL/GenBank/DDBJ databases">
        <title>Genomic Encyclopedia of Type Strains, Phase IV (KMG-IV): sequencing the most valuable type-strain genomes for metagenomic binning, comparative biology and taxonomic classification.</title>
        <authorList>
            <person name="Goeker M."/>
        </authorList>
    </citation>
    <scope>NUCLEOTIDE SEQUENCE [LARGE SCALE GENOMIC DNA]</scope>
    <source>
        <strain evidence="2 3">DSM 101791</strain>
    </source>
</reference>
<dbReference type="Proteomes" id="UP000525389">
    <property type="component" value="Unassembled WGS sequence"/>
</dbReference>
<keyword evidence="3" id="KW-1185">Reference proteome</keyword>
<proteinExistence type="predicted"/>
<sequence>MGVERAVWLDLLHREAEGEVTPAERAQLLALDSDAALTQVRRELARATAALTALPRPPLPQSQAAEVASEIAWSARMQAAPPAGPPRPGAGVAAWVVAEVRLDRELARLPAPTLPRSVAAAVAARVQVAAVLGQAPAPALPHSLTAALPAEIGWAARLQAPAPALPRSVAGAVASRIAREGQAEAAPPDAAVVPPRPVHNPAPLLLVGGLLAGLTLLGVTQAWPNLAAGATVLQTLVAQVSPLAGVGLVLLLLVSALVAWRPTPAVQRLGAGAFVLAAVLTLPPLYGAFGRSGVTVGQDVSVRGPVAGNVIAIGGDVRLEPGARVGGEVITLFGDVQRDPAAQVEGRVNALLGRAPGDAGALQTAPPSGLPGLGLATASAFRPLLGWLGGAAWSRIFVLLTGGMLGLLFVTGAAPLLARRQRHAPVRTLALGVLALALLVGPALGLALTGLLVPALFATAFALLLVATGLSVSAYDAGRTLACRLHLPLPDAVGALIGLSVVAASLSVPPLALTFALVGGAWGAGTLLLTRSGQRAA</sequence>
<name>A0A7W8GIC0_9DEIO</name>
<feature type="transmembrane region" description="Helical" evidence="1">
    <location>
        <begin position="429"/>
        <end position="449"/>
    </location>
</feature>
<feature type="transmembrane region" description="Helical" evidence="1">
    <location>
        <begin position="392"/>
        <end position="417"/>
    </location>
</feature>
<feature type="transmembrane region" description="Helical" evidence="1">
    <location>
        <begin position="269"/>
        <end position="289"/>
    </location>
</feature>
<evidence type="ECO:0008006" key="4">
    <source>
        <dbReference type="Google" id="ProtNLM"/>
    </source>
</evidence>
<evidence type="ECO:0000256" key="1">
    <source>
        <dbReference type="SAM" id="Phobius"/>
    </source>
</evidence>
<feature type="transmembrane region" description="Helical" evidence="1">
    <location>
        <begin position="487"/>
        <end position="506"/>
    </location>
</feature>
<dbReference type="AlphaFoldDB" id="A0A7W8GIC0"/>
<feature type="transmembrane region" description="Helical" evidence="1">
    <location>
        <begin position="455"/>
        <end position="475"/>
    </location>
</feature>
<dbReference type="RefSeq" id="WP_184031638.1">
    <property type="nucleotide sequence ID" value="NZ_JACHFN010000019.1"/>
</dbReference>
<protein>
    <recommendedName>
        <fullName evidence="4">Polymer-forming cytoskeletal protein</fullName>
    </recommendedName>
</protein>
<keyword evidence="1" id="KW-0472">Membrane</keyword>
<gene>
    <name evidence="2" type="ORF">HNQ09_003473</name>
</gene>
<comment type="caution">
    <text evidence="2">The sequence shown here is derived from an EMBL/GenBank/DDBJ whole genome shotgun (WGS) entry which is preliminary data.</text>
</comment>